<dbReference type="EMBL" id="MDEO01000035">
    <property type="protein sequence ID" value="OCX14795.1"/>
    <property type="molecule type" value="Genomic_DNA"/>
</dbReference>
<feature type="domain" description="Activator of Hsp90 ATPase homologue 1/2-like C-terminal" evidence="2">
    <location>
        <begin position="12"/>
        <end position="142"/>
    </location>
</feature>
<protein>
    <recommendedName>
        <fullName evidence="2">Activator of Hsp90 ATPase homologue 1/2-like C-terminal domain-containing protein</fullName>
    </recommendedName>
</protein>
<dbReference type="RefSeq" id="WP_024925230.1">
    <property type="nucleotide sequence ID" value="NZ_MDEO01000035.1"/>
</dbReference>
<dbReference type="AlphaFoldDB" id="A0A1C2DJG4"/>
<sequence>MPYTIHLHRVLKAPPEKVYRAFLDADALRRWLPPYGFLCSVDHVDAKVGGTFRMSFKNYTTGQAHSFGGEFLELEPHRKLVYTDRFDDPNLPGEIKVTVALTEVFCGTDIKIEQAGIPDMIPEAACYLGWQESLLQLANVVEPDIRQ</sequence>
<name>A0A1C2DJG4_9HYPH</name>
<evidence type="ECO:0000259" key="2">
    <source>
        <dbReference type="Pfam" id="PF08327"/>
    </source>
</evidence>
<dbReference type="OrthoDB" id="9786557at2"/>
<keyword evidence="4" id="KW-1185">Reference proteome</keyword>
<reference evidence="3 4" key="1">
    <citation type="submission" date="2016-08" db="EMBL/GenBank/DDBJ databases">
        <title>Whole genome sequence of Mesorhizobium sp. strain UASWS1009 isolated from industrial sewage.</title>
        <authorList>
            <person name="Crovadore J."/>
            <person name="Calmin G."/>
            <person name="Chablais R."/>
            <person name="Cochard B."/>
            <person name="Lefort F."/>
        </authorList>
    </citation>
    <scope>NUCLEOTIDE SEQUENCE [LARGE SCALE GENOMIC DNA]</scope>
    <source>
        <strain evidence="3 4">UASWS1009</strain>
    </source>
</reference>
<dbReference type="Gene3D" id="3.30.530.20">
    <property type="match status" value="1"/>
</dbReference>
<gene>
    <name evidence="3" type="ORF">QV13_20470</name>
</gene>
<dbReference type="STRING" id="1566387.QV13_20470"/>
<evidence type="ECO:0000313" key="3">
    <source>
        <dbReference type="EMBL" id="OCX14795.1"/>
    </source>
</evidence>
<dbReference type="Pfam" id="PF08327">
    <property type="entry name" value="AHSA1"/>
    <property type="match status" value="1"/>
</dbReference>
<organism evidence="3 4">
    <name type="scientific">Mesorhizobium hungaricum</name>
    <dbReference type="NCBI Taxonomy" id="1566387"/>
    <lineage>
        <taxon>Bacteria</taxon>
        <taxon>Pseudomonadati</taxon>
        <taxon>Pseudomonadota</taxon>
        <taxon>Alphaproteobacteria</taxon>
        <taxon>Hyphomicrobiales</taxon>
        <taxon>Phyllobacteriaceae</taxon>
        <taxon>Mesorhizobium</taxon>
    </lineage>
</organism>
<dbReference type="SUPFAM" id="SSF55961">
    <property type="entry name" value="Bet v1-like"/>
    <property type="match status" value="1"/>
</dbReference>
<dbReference type="InterPro" id="IPR013538">
    <property type="entry name" value="ASHA1/2-like_C"/>
</dbReference>
<proteinExistence type="inferred from homology"/>
<dbReference type="CDD" id="cd08895">
    <property type="entry name" value="SRPBCC_CalC_Aha1-like_2"/>
    <property type="match status" value="1"/>
</dbReference>
<dbReference type="InterPro" id="IPR023393">
    <property type="entry name" value="START-like_dom_sf"/>
</dbReference>
<comment type="similarity">
    <text evidence="1">Belongs to the AHA1 family.</text>
</comment>
<dbReference type="Proteomes" id="UP000094412">
    <property type="component" value="Unassembled WGS sequence"/>
</dbReference>
<evidence type="ECO:0000313" key="4">
    <source>
        <dbReference type="Proteomes" id="UP000094412"/>
    </source>
</evidence>
<evidence type="ECO:0000256" key="1">
    <source>
        <dbReference type="ARBA" id="ARBA00006817"/>
    </source>
</evidence>
<accession>A0A1C2DJG4</accession>
<comment type="caution">
    <text evidence="3">The sequence shown here is derived from an EMBL/GenBank/DDBJ whole genome shotgun (WGS) entry which is preliminary data.</text>
</comment>